<dbReference type="SUPFAM" id="SSF47762">
    <property type="entry name" value="PAH2 domain"/>
    <property type="match status" value="1"/>
</dbReference>
<keyword evidence="5" id="KW-1185">Reference proteome</keyword>
<dbReference type="EMBL" id="KQ085964">
    <property type="protein sequence ID" value="KLO13152.1"/>
    <property type="molecule type" value="Genomic_DNA"/>
</dbReference>
<dbReference type="InterPro" id="IPR039774">
    <property type="entry name" value="Sin3-like"/>
</dbReference>
<protein>
    <recommendedName>
        <fullName evidence="6">PAH2 domain-containing protein</fullName>
    </recommendedName>
</protein>
<evidence type="ECO:0000256" key="1">
    <source>
        <dbReference type="ARBA" id="ARBA00004123"/>
    </source>
</evidence>
<dbReference type="PROSITE" id="PS51477">
    <property type="entry name" value="PAH"/>
    <property type="match status" value="1"/>
</dbReference>
<dbReference type="STRING" id="27342.A0A0H2RNG4"/>
<gene>
    <name evidence="4" type="ORF">SCHPADRAFT_904456</name>
</gene>
<accession>A0A0H2RNG4</accession>
<dbReference type="AlphaFoldDB" id="A0A0H2RNG4"/>
<dbReference type="OrthoDB" id="10265969at2759"/>
<dbReference type="Proteomes" id="UP000053477">
    <property type="component" value="Unassembled WGS sequence"/>
</dbReference>
<dbReference type="GO" id="GO:0005634">
    <property type="term" value="C:nucleus"/>
    <property type="evidence" value="ECO:0007669"/>
    <property type="project" value="UniProtKB-SubCell"/>
</dbReference>
<evidence type="ECO:0000313" key="4">
    <source>
        <dbReference type="EMBL" id="KLO13152.1"/>
    </source>
</evidence>
<dbReference type="InterPro" id="IPR036600">
    <property type="entry name" value="PAH_sf"/>
</dbReference>
<reference evidence="4 5" key="1">
    <citation type="submission" date="2015-04" db="EMBL/GenBank/DDBJ databases">
        <title>Complete genome sequence of Schizopora paradoxa KUC8140, a cosmopolitan wood degrader in East Asia.</title>
        <authorList>
            <consortium name="DOE Joint Genome Institute"/>
            <person name="Min B."/>
            <person name="Park H."/>
            <person name="Jang Y."/>
            <person name="Kim J.-J."/>
            <person name="Kim K.H."/>
            <person name="Pangilinan J."/>
            <person name="Lipzen A."/>
            <person name="Riley R."/>
            <person name="Grigoriev I.V."/>
            <person name="Spatafora J.W."/>
            <person name="Choi I.-G."/>
        </authorList>
    </citation>
    <scope>NUCLEOTIDE SEQUENCE [LARGE SCALE GENOMIC DNA]</scope>
    <source>
        <strain evidence="4 5">KUC8140</strain>
    </source>
</reference>
<dbReference type="InParanoid" id="A0A0H2RNG4"/>
<proteinExistence type="predicted"/>
<dbReference type="PANTHER" id="PTHR12346">
    <property type="entry name" value="SIN3B-RELATED"/>
    <property type="match status" value="1"/>
</dbReference>
<evidence type="ECO:0000313" key="5">
    <source>
        <dbReference type="Proteomes" id="UP000053477"/>
    </source>
</evidence>
<dbReference type="Pfam" id="PF02671">
    <property type="entry name" value="PAH"/>
    <property type="match status" value="1"/>
</dbReference>
<evidence type="ECO:0008006" key="6">
    <source>
        <dbReference type="Google" id="ProtNLM"/>
    </source>
</evidence>
<dbReference type="FunFam" id="1.20.1160.11:FF:000001">
    <property type="entry name" value="Paired amphipathic helix protein Sin3"/>
    <property type="match status" value="1"/>
</dbReference>
<evidence type="ECO:0000256" key="2">
    <source>
        <dbReference type="ARBA" id="ARBA00023242"/>
    </source>
</evidence>
<sequence length="133" mass="15392">MTSNGPEGFTNRLGITFHPELDLPQRQDEQAERQRIMSDAFTYIFTVKERFKDSVSQYTQFLDVMKDYRNDAIDVHCAMRRILVLLHGHTDLILGLQVFLPPGYRFERHTAAGPRGRDTFSIITPFGDSTLRE</sequence>
<dbReference type="Gene3D" id="1.20.1160.11">
    <property type="entry name" value="Paired amphipathic helix"/>
    <property type="match status" value="1"/>
</dbReference>
<evidence type="ECO:0000256" key="3">
    <source>
        <dbReference type="PROSITE-ProRule" id="PRU00810"/>
    </source>
</evidence>
<organism evidence="4 5">
    <name type="scientific">Schizopora paradoxa</name>
    <dbReference type="NCBI Taxonomy" id="27342"/>
    <lineage>
        <taxon>Eukaryota</taxon>
        <taxon>Fungi</taxon>
        <taxon>Dikarya</taxon>
        <taxon>Basidiomycota</taxon>
        <taxon>Agaricomycotina</taxon>
        <taxon>Agaricomycetes</taxon>
        <taxon>Hymenochaetales</taxon>
        <taxon>Schizoporaceae</taxon>
        <taxon>Schizopora</taxon>
    </lineage>
</organism>
<dbReference type="InterPro" id="IPR003822">
    <property type="entry name" value="PAH"/>
</dbReference>
<name>A0A0H2RNG4_9AGAM</name>
<comment type="subcellular location">
    <subcellularLocation>
        <location evidence="1 3">Nucleus</location>
    </subcellularLocation>
</comment>
<dbReference type="GO" id="GO:0003714">
    <property type="term" value="F:transcription corepressor activity"/>
    <property type="evidence" value="ECO:0007669"/>
    <property type="project" value="InterPro"/>
</dbReference>
<keyword evidence="2 3" id="KW-0539">Nucleus</keyword>